<dbReference type="InterPro" id="IPR025196">
    <property type="entry name" value="DUF4126"/>
</dbReference>
<proteinExistence type="predicted"/>
<feature type="transmembrane region" description="Helical" evidence="1">
    <location>
        <begin position="33"/>
        <end position="57"/>
    </location>
</feature>
<protein>
    <submittedName>
        <fullName evidence="3">DUF4126 domain-containing protein</fullName>
    </submittedName>
</protein>
<keyword evidence="1" id="KW-0812">Transmembrane</keyword>
<reference evidence="3 4" key="1">
    <citation type="journal article" date="2021" name="Genome Biol. Evol.">
        <title>Complete Genome Sequencing of a Novel Gloeobacter Species from a Waterfall Cave in Mexico.</title>
        <authorList>
            <person name="Saw J.H."/>
            <person name="Cardona T."/>
            <person name="Montejano G."/>
        </authorList>
    </citation>
    <scope>NUCLEOTIDE SEQUENCE [LARGE SCALE GENOMIC DNA]</scope>
    <source>
        <strain evidence="3">MG652769</strain>
    </source>
</reference>
<name>A0ABY3PQ37_9CYAN</name>
<keyword evidence="1" id="KW-1133">Transmembrane helix</keyword>
<evidence type="ECO:0000259" key="2">
    <source>
        <dbReference type="Pfam" id="PF13548"/>
    </source>
</evidence>
<evidence type="ECO:0000313" key="4">
    <source>
        <dbReference type="Proteomes" id="UP001054846"/>
    </source>
</evidence>
<evidence type="ECO:0000313" key="3">
    <source>
        <dbReference type="EMBL" id="UFP95825.1"/>
    </source>
</evidence>
<dbReference type="RefSeq" id="WP_230843049.1">
    <property type="nucleotide sequence ID" value="NZ_CP063845.1"/>
</dbReference>
<dbReference type="Proteomes" id="UP001054846">
    <property type="component" value="Chromosome"/>
</dbReference>
<gene>
    <name evidence="3" type="ORF">ISF26_06220</name>
</gene>
<organism evidence="3 4">
    <name type="scientific">Gloeobacter morelensis MG652769</name>
    <dbReference type="NCBI Taxonomy" id="2781736"/>
    <lineage>
        <taxon>Bacteria</taxon>
        <taxon>Bacillati</taxon>
        <taxon>Cyanobacteriota</taxon>
        <taxon>Cyanophyceae</taxon>
        <taxon>Gloeobacterales</taxon>
        <taxon>Gloeobacteraceae</taxon>
        <taxon>Gloeobacter</taxon>
        <taxon>Gloeobacter morelensis</taxon>
    </lineage>
</organism>
<sequence length="71" mass="7365">MLGATSLTRGASSVETGGLANPVLSAVELLGSVLMSALAIFVPVLAALVAAIVVFVLMERRRRFTTAAWGY</sequence>
<evidence type="ECO:0000256" key="1">
    <source>
        <dbReference type="SAM" id="Phobius"/>
    </source>
</evidence>
<dbReference type="Pfam" id="PF13548">
    <property type="entry name" value="DUF4126"/>
    <property type="match status" value="1"/>
</dbReference>
<keyword evidence="4" id="KW-1185">Reference proteome</keyword>
<accession>A0ABY3PQ37</accession>
<keyword evidence="1" id="KW-0472">Membrane</keyword>
<dbReference type="EMBL" id="CP063845">
    <property type="protein sequence ID" value="UFP95825.1"/>
    <property type="molecule type" value="Genomic_DNA"/>
</dbReference>
<feature type="domain" description="DUF4126" evidence="2">
    <location>
        <begin position="4"/>
        <end position="58"/>
    </location>
</feature>